<comment type="caution">
    <text evidence="3">The sequence shown here is derived from an EMBL/GenBank/DDBJ whole genome shotgun (WGS) entry which is preliminary data.</text>
</comment>
<dbReference type="Pfam" id="PF00535">
    <property type="entry name" value="Glycos_transf_2"/>
    <property type="match status" value="1"/>
</dbReference>
<dbReference type="SUPFAM" id="SSF53448">
    <property type="entry name" value="Nucleotide-diphospho-sugar transferases"/>
    <property type="match status" value="1"/>
</dbReference>
<dbReference type="EMBL" id="LCNV01000001">
    <property type="protein sequence ID" value="KKU65114.1"/>
    <property type="molecule type" value="Genomic_DNA"/>
</dbReference>
<accession>A0A0G1S6L9</accession>
<gene>
    <name evidence="3" type="ORF">UX87_C0001G0025</name>
</gene>
<dbReference type="InterPro" id="IPR001173">
    <property type="entry name" value="Glyco_trans_2-like"/>
</dbReference>
<organism evidence="3 4">
    <name type="scientific">Candidatus Amesbacteria bacterium GW2011_GWA1_47_16</name>
    <dbReference type="NCBI Taxonomy" id="1618353"/>
    <lineage>
        <taxon>Bacteria</taxon>
        <taxon>Candidatus Amesiibacteriota</taxon>
    </lineage>
</organism>
<protein>
    <submittedName>
        <fullName evidence="3">Glycosyl transferase family 2</fullName>
    </submittedName>
</protein>
<dbReference type="InterPro" id="IPR029044">
    <property type="entry name" value="Nucleotide-diphossugar_trans"/>
</dbReference>
<keyword evidence="1" id="KW-1133">Transmembrane helix</keyword>
<dbReference type="PANTHER" id="PTHR43179:SF7">
    <property type="entry name" value="RHAMNOSYLTRANSFERASE WBBL"/>
    <property type="match status" value="1"/>
</dbReference>
<name>A0A0G1S6L9_9BACT</name>
<keyword evidence="3" id="KW-0808">Transferase</keyword>
<reference evidence="3 4" key="1">
    <citation type="journal article" date="2015" name="Nature">
        <title>rRNA introns, odd ribosomes, and small enigmatic genomes across a large radiation of phyla.</title>
        <authorList>
            <person name="Brown C.T."/>
            <person name="Hug L.A."/>
            <person name="Thomas B.C."/>
            <person name="Sharon I."/>
            <person name="Castelle C.J."/>
            <person name="Singh A."/>
            <person name="Wilkins M.J."/>
            <person name="Williams K.H."/>
            <person name="Banfield J.F."/>
        </authorList>
    </citation>
    <scope>NUCLEOTIDE SEQUENCE [LARGE SCALE GENOMIC DNA]</scope>
</reference>
<feature type="transmembrane region" description="Helical" evidence="1">
    <location>
        <begin position="260"/>
        <end position="278"/>
    </location>
</feature>
<dbReference type="PANTHER" id="PTHR43179">
    <property type="entry name" value="RHAMNOSYLTRANSFERASE WBBL"/>
    <property type="match status" value="1"/>
</dbReference>
<dbReference type="Gene3D" id="3.90.550.10">
    <property type="entry name" value="Spore Coat Polysaccharide Biosynthesis Protein SpsA, Chain A"/>
    <property type="match status" value="1"/>
</dbReference>
<evidence type="ECO:0000313" key="4">
    <source>
        <dbReference type="Proteomes" id="UP000034364"/>
    </source>
</evidence>
<evidence type="ECO:0000256" key="1">
    <source>
        <dbReference type="SAM" id="Phobius"/>
    </source>
</evidence>
<dbReference type="GO" id="GO:0016740">
    <property type="term" value="F:transferase activity"/>
    <property type="evidence" value="ECO:0007669"/>
    <property type="project" value="UniProtKB-KW"/>
</dbReference>
<evidence type="ECO:0000313" key="3">
    <source>
        <dbReference type="EMBL" id="KKU65114.1"/>
    </source>
</evidence>
<keyword evidence="1" id="KW-0472">Membrane</keyword>
<keyword evidence="1" id="KW-0812">Transmembrane</keyword>
<proteinExistence type="predicted"/>
<evidence type="ECO:0000259" key="2">
    <source>
        <dbReference type="Pfam" id="PF00535"/>
    </source>
</evidence>
<dbReference type="AlphaFoldDB" id="A0A0G1S6L9"/>
<feature type="domain" description="Glycosyltransferase 2-like" evidence="2">
    <location>
        <begin position="7"/>
        <end position="151"/>
    </location>
</feature>
<dbReference type="Proteomes" id="UP000034364">
    <property type="component" value="Unassembled WGS sequence"/>
</dbReference>
<sequence>MKTPDLTIIILSYNVEKLLLDCLSSVYKTMEKSDQWEVVVIDNASTDSSAASVKKHFPHVKIIQNEKNLGFSAGNNIALKQVKSPYTLLLNPDTIVYPHTIQTVMDYIKSHSDVGAATCRVELTDGSLDYSCHREFPNPLNSFLHIYTGFFRRFSRYSHSPIPDTIHEIDALTGAFALIRTTAGRQISWLDEDYFWNGEDLDFCFRLKQVGWKIFYIPEVKILHYKGASARVTKSGRVKWAKNSTNAMKTFYKKHYSSRYPFFFNWIVYTGIYLLNAARRLKAAI</sequence>
<dbReference type="CDD" id="cd04186">
    <property type="entry name" value="GT_2_like_c"/>
    <property type="match status" value="1"/>
</dbReference>